<accession>A0ABT1SYM7</accession>
<keyword evidence="4" id="KW-0812">Transmembrane</keyword>
<feature type="signal peptide" evidence="7">
    <location>
        <begin position="1"/>
        <end position="20"/>
    </location>
</feature>
<gene>
    <name evidence="9" type="ORF">NPE20_05685</name>
</gene>
<keyword evidence="10" id="KW-1185">Reference proteome</keyword>
<dbReference type="SUPFAM" id="SSF49464">
    <property type="entry name" value="Carboxypeptidase regulatory domain-like"/>
    <property type="match status" value="1"/>
</dbReference>
<keyword evidence="5" id="KW-0472">Membrane</keyword>
<evidence type="ECO:0000256" key="5">
    <source>
        <dbReference type="ARBA" id="ARBA00023136"/>
    </source>
</evidence>
<dbReference type="PANTHER" id="PTHR30069:SF46">
    <property type="entry name" value="OAR PROTEIN"/>
    <property type="match status" value="1"/>
</dbReference>
<evidence type="ECO:0000256" key="3">
    <source>
        <dbReference type="ARBA" id="ARBA00022452"/>
    </source>
</evidence>
<protein>
    <submittedName>
        <fullName evidence="9">Carboxypeptidase regulatory-like domain-containing protein</fullName>
    </submittedName>
</protein>
<dbReference type="InterPro" id="IPR008969">
    <property type="entry name" value="CarboxyPept-like_regulatory"/>
</dbReference>
<dbReference type="InterPro" id="IPR036942">
    <property type="entry name" value="Beta-barrel_TonB_sf"/>
</dbReference>
<sequence length="1099" mass="119052">MRKHLLLLIISLFTAVVSFAQVTSSSMTGTIKDAKGITLPGATIKATHVPSGTVYSAASNKDGLFNIPGMRVGGPYTVEVSFIGFNKATVSDITLQLGQPYIFNSTLSETGLELQAVTVTSSRRVVTAKAGASTNVNRTALSTLPTFSRSITDFTRLTPQSTGTSFAGRDARLNSVTVDGANLNNTFGTSSSLLPGGDAQPISIETYDELSINIAPFDVRQSGFTGAGIYATTKSGTNTFHGSAYTYYKDQSFNGQYIRDNFIGANVAKASTKTYGATFGGPIIKNKLFFFANFEKETSTAPGIAYSPTGGSGLGTIAATPKTDLEAVQKHLRDNYSYNPGEFDNFDAFKPKNTKYLLKLDWNINDKNKLTVKYSYLKATSDQTVNGTSTPNNAAYSVTNGNGGFINRGSGGLVNARYSNQSIAFENSNYGFLNKVTTGTVELNSSISSKFSNQLLATFKKYGNPRTTKGETFPTIDIYDGKGNNYITAGSDPYTKYNEVIDDTYSIYDNLTYYAGKHTITGGINYEYQRVGNAFMPGAAGSYIYNSLSDFLADAPPVQFTYNYSLIPGVDKVYSANLKVGTISLYAQDEYAVSPNFKLTYGLRADKSIYLENPVENPQMSALLLPDANGNLKSYNSGLWPKSPILLSPRMGFRWSLLEDNSLVIRGGTGIFTGKIPYVFLTNNPSNSAMYNFGGVATAEQLANIKLNADPSVYANLFPQAAGTSIQSATVLIDRNFKFPQVFRTNLAVEKNLGNGFTATLEGLYTKDINAVRMRNANLKSPTGVLVEGDLSRPRYTGSSADRNIYPALNSAIVLENTNQGYATSLTAQIAKTFTGGFSATAAYTYTQAKEAFSTSGTTATNVWSSTANVGTTNDVESGYTSFYVPHRIVASASYRFNYLNHAATTIGLFYQGQAGSTPISYTVNGDLNNDGVSADLMYIPKKASELTFTQYNATVNGVVTTYTPAQQAAALEQFIKNTPYLNSHRGQYAQRNAAFLPWYNRIDANILQDFYIMAGGQKHTLQLSAVVINLPNLLNKNWGIQKQITYTNPLSYVSTDANTNVPTYQMRQLNGKLVTTPYVDATTAATTWSLLIGAKYIF</sequence>
<dbReference type="EMBL" id="JANHOH010000001">
    <property type="protein sequence ID" value="MCQ6957434.1"/>
    <property type="molecule type" value="Genomic_DNA"/>
</dbReference>
<reference evidence="9 10" key="1">
    <citation type="submission" date="2022-07" db="EMBL/GenBank/DDBJ databases">
        <title>Mucilaginibacter sp. JC4.</title>
        <authorList>
            <person name="Le V."/>
            <person name="Ko S.-R."/>
            <person name="Ahn C.-Y."/>
            <person name="Oh H.-M."/>
        </authorList>
    </citation>
    <scope>NUCLEOTIDE SEQUENCE [LARGE SCALE GENOMIC DNA]</scope>
    <source>
        <strain evidence="9 10">JC4</strain>
    </source>
</reference>
<name>A0ABT1SYM7_9SPHI</name>
<dbReference type="Gene3D" id="2.60.40.1120">
    <property type="entry name" value="Carboxypeptidase-like, regulatory domain"/>
    <property type="match status" value="1"/>
</dbReference>
<dbReference type="InterPro" id="IPR039426">
    <property type="entry name" value="TonB-dep_rcpt-like"/>
</dbReference>
<dbReference type="Pfam" id="PF25183">
    <property type="entry name" value="OMP_b-brl_4"/>
    <property type="match status" value="1"/>
</dbReference>
<dbReference type="Gene3D" id="2.40.170.20">
    <property type="entry name" value="TonB-dependent receptor, beta-barrel domain"/>
    <property type="match status" value="1"/>
</dbReference>
<comment type="caution">
    <text evidence="9">The sequence shown here is derived from an EMBL/GenBank/DDBJ whole genome shotgun (WGS) entry which is preliminary data.</text>
</comment>
<dbReference type="Pfam" id="PF13620">
    <property type="entry name" value="CarboxypepD_reg"/>
    <property type="match status" value="1"/>
</dbReference>
<evidence type="ECO:0000256" key="7">
    <source>
        <dbReference type="SAM" id="SignalP"/>
    </source>
</evidence>
<evidence type="ECO:0000256" key="1">
    <source>
        <dbReference type="ARBA" id="ARBA00004571"/>
    </source>
</evidence>
<evidence type="ECO:0000313" key="9">
    <source>
        <dbReference type="EMBL" id="MCQ6957434.1"/>
    </source>
</evidence>
<evidence type="ECO:0000259" key="8">
    <source>
        <dbReference type="Pfam" id="PF25183"/>
    </source>
</evidence>
<evidence type="ECO:0000256" key="4">
    <source>
        <dbReference type="ARBA" id="ARBA00022692"/>
    </source>
</evidence>
<dbReference type="SUPFAM" id="SSF56935">
    <property type="entry name" value="Porins"/>
    <property type="match status" value="1"/>
</dbReference>
<comment type="subcellular location">
    <subcellularLocation>
        <location evidence="1">Cell outer membrane</location>
        <topology evidence="1">Multi-pass membrane protein</topology>
    </subcellularLocation>
</comment>
<feature type="chain" id="PRO_5046860913" evidence="7">
    <location>
        <begin position="21"/>
        <end position="1099"/>
    </location>
</feature>
<keyword evidence="3" id="KW-1134">Transmembrane beta strand</keyword>
<proteinExistence type="predicted"/>
<evidence type="ECO:0000313" key="10">
    <source>
        <dbReference type="Proteomes" id="UP001204376"/>
    </source>
</evidence>
<keyword evidence="6" id="KW-0998">Cell outer membrane</keyword>
<dbReference type="InterPro" id="IPR057601">
    <property type="entry name" value="Oar-like_b-barrel"/>
</dbReference>
<evidence type="ECO:0000256" key="6">
    <source>
        <dbReference type="ARBA" id="ARBA00023237"/>
    </source>
</evidence>
<dbReference type="Proteomes" id="UP001204376">
    <property type="component" value="Unassembled WGS sequence"/>
</dbReference>
<evidence type="ECO:0000256" key="2">
    <source>
        <dbReference type="ARBA" id="ARBA00022448"/>
    </source>
</evidence>
<organism evidence="9 10">
    <name type="scientific">Mucilaginibacter aquariorum</name>
    <dbReference type="NCBI Taxonomy" id="2967225"/>
    <lineage>
        <taxon>Bacteria</taxon>
        <taxon>Pseudomonadati</taxon>
        <taxon>Bacteroidota</taxon>
        <taxon>Sphingobacteriia</taxon>
        <taxon>Sphingobacteriales</taxon>
        <taxon>Sphingobacteriaceae</taxon>
        <taxon>Mucilaginibacter</taxon>
    </lineage>
</organism>
<dbReference type="PANTHER" id="PTHR30069">
    <property type="entry name" value="TONB-DEPENDENT OUTER MEMBRANE RECEPTOR"/>
    <property type="match status" value="1"/>
</dbReference>
<feature type="domain" description="TonB-dependent transporter Oar-like beta-barrel" evidence="8">
    <location>
        <begin position="232"/>
        <end position="1036"/>
    </location>
</feature>
<dbReference type="RefSeq" id="WP_256537639.1">
    <property type="nucleotide sequence ID" value="NZ_JANHOH010000001.1"/>
</dbReference>
<keyword evidence="2" id="KW-0813">Transport</keyword>
<keyword evidence="7" id="KW-0732">Signal</keyword>